<evidence type="ECO:0000313" key="11">
    <source>
        <dbReference type="EMBL" id="KAK2981675.1"/>
    </source>
</evidence>
<keyword evidence="5 10" id="KW-0009">Actin-binding</keyword>
<evidence type="ECO:0000256" key="7">
    <source>
        <dbReference type="ARBA" id="ARBA00023273"/>
    </source>
</evidence>
<dbReference type="InterPro" id="IPR034666">
    <property type="entry name" value="ARPC2/4"/>
</dbReference>
<reference evidence="11" key="1">
    <citation type="submission" date="2022-12" db="EMBL/GenBank/DDBJ databases">
        <title>Draft genome assemblies for two species of Escallonia (Escalloniales).</title>
        <authorList>
            <person name="Chanderbali A."/>
            <person name="Dervinis C."/>
            <person name="Anghel I."/>
            <person name="Soltis D."/>
            <person name="Soltis P."/>
            <person name="Zapata F."/>
        </authorList>
    </citation>
    <scope>NUCLEOTIDE SEQUENCE</scope>
    <source>
        <strain evidence="11">UCBG92.1500</strain>
        <tissue evidence="11">Leaf</tissue>
    </source>
</reference>
<evidence type="ECO:0000256" key="2">
    <source>
        <dbReference type="ARBA" id="ARBA00004316"/>
    </source>
</evidence>
<evidence type="ECO:0000256" key="3">
    <source>
        <dbReference type="ARBA" id="ARBA00007192"/>
    </source>
</evidence>
<dbReference type="GO" id="GO:0042995">
    <property type="term" value="C:cell projection"/>
    <property type="evidence" value="ECO:0007669"/>
    <property type="project" value="UniProtKB-SubCell"/>
</dbReference>
<evidence type="ECO:0000256" key="8">
    <source>
        <dbReference type="ARBA" id="ARBA00029755"/>
    </source>
</evidence>
<dbReference type="EMBL" id="JAVXUO010001493">
    <property type="protein sequence ID" value="KAK2981675.1"/>
    <property type="molecule type" value="Genomic_DNA"/>
</dbReference>
<dbReference type="AlphaFoldDB" id="A0AA88UEL8"/>
<comment type="subcellular location">
    <subcellularLocation>
        <location evidence="2">Cell projection</location>
    </subcellularLocation>
    <subcellularLocation>
        <location evidence="1 10">Cytoplasm</location>
        <location evidence="1 10">Cytoskeleton</location>
    </subcellularLocation>
</comment>
<gene>
    <name evidence="11" type="ORF">RJ640_010445</name>
</gene>
<dbReference type="Proteomes" id="UP001187471">
    <property type="component" value="Unassembled WGS sequence"/>
</dbReference>
<proteinExistence type="inferred from homology"/>
<dbReference type="Gene3D" id="3.30.1460.20">
    <property type="match status" value="2"/>
</dbReference>
<keyword evidence="12" id="KW-1185">Reference proteome</keyword>
<dbReference type="GO" id="GO:0005885">
    <property type="term" value="C:Arp2/3 protein complex"/>
    <property type="evidence" value="ECO:0007669"/>
    <property type="project" value="InterPro"/>
</dbReference>
<keyword evidence="4 10" id="KW-0963">Cytoplasm</keyword>
<dbReference type="FunFam" id="3.30.1460.20:FF:000006">
    <property type="entry name" value="Arp2/3 complex 34 kDa subunit"/>
    <property type="match status" value="1"/>
</dbReference>
<evidence type="ECO:0000313" key="12">
    <source>
        <dbReference type="Proteomes" id="UP001187471"/>
    </source>
</evidence>
<accession>A0AA88UEL8</accession>
<evidence type="ECO:0000256" key="4">
    <source>
        <dbReference type="ARBA" id="ARBA00022490"/>
    </source>
</evidence>
<comment type="subunit">
    <text evidence="10">Component of the Arp2/3 complex.</text>
</comment>
<organism evidence="11 12">
    <name type="scientific">Escallonia rubra</name>
    <dbReference type="NCBI Taxonomy" id="112253"/>
    <lineage>
        <taxon>Eukaryota</taxon>
        <taxon>Viridiplantae</taxon>
        <taxon>Streptophyta</taxon>
        <taxon>Embryophyta</taxon>
        <taxon>Tracheophyta</taxon>
        <taxon>Spermatophyta</taxon>
        <taxon>Magnoliopsida</taxon>
        <taxon>eudicotyledons</taxon>
        <taxon>Gunneridae</taxon>
        <taxon>Pentapetalae</taxon>
        <taxon>asterids</taxon>
        <taxon>campanulids</taxon>
        <taxon>Escalloniales</taxon>
        <taxon>Escalloniaceae</taxon>
        <taxon>Escallonia</taxon>
    </lineage>
</organism>
<evidence type="ECO:0000256" key="10">
    <source>
        <dbReference type="RuleBase" id="RU364015"/>
    </source>
</evidence>
<name>A0AA88UEL8_9ASTE</name>
<dbReference type="Pfam" id="PF04045">
    <property type="entry name" value="P34-Arc"/>
    <property type="match status" value="1"/>
</dbReference>
<sequence length="291" mass="32700">MILLQSPSRYLLQILSTRLHNLDKGVELDCHWVEFDDVRYHVQASVKNPHLLLLSVSLPTPPPETVFQGGLPLGAIEAVKAAYGVAVQILDPPRDGFNLTVKMNFSKLPPTEEYRQALLIKVASVREVVLGAPLRVFLRHLASRTVAPERDMLVALVHRPKESFFLVPQAEKVTVVFPMRFNDSTDTILATSFLQEFVEARRSAGLNNAPPCSWSPSPPLELKGAPLEALSANCGFVTFVIFSRHVEGKKLDKTVWSLSTFHAYVSYHVKCSEGFMHTRMRRRVESLIQKF</sequence>
<comment type="function">
    <text evidence="9">Functions as actin-binding component of the Arp2/3 complex which is involved in regulation of actin polymerization and together with an activating nucleation-promoting factor (NPF) mediates the formation of branched actin networks. Seems to contact the mother actin filament. Arp2/3 complex plays a critical role in the control of cell morphogenesis via the modulation of cell polarity development.</text>
</comment>
<comment type="similarity">
    <text evidence="3 10">Belongs to the ARPC2 family.</text>
</comment>
<evidence type="ECO:0000256" key="1">
    <source>
        <dbReference type="ARBA" id="ARBA00004245"/>
    </source>
</evidence>
<evidence type="ECO:0000256" key="5">
    <source>
        <dbReference type="ARBA" id="ARBA00023203"/>
    </source>
</evidence>
<dbReference type="FunFam" id="3.30.1460.20:FF:000007">
    <property type="entry name" value="Arp2/3 complex 34 kDa subunit"/>
    <property type="match status" value="1"/>
</dbReference>
<evidence type="ECO:0000256" key="9">
    <source>
        <dbReference type="ARBA" id="ARBA00056923"/>
    </source>
</evidence>
<protein>
    <recommendedName>
        <fullName evidence="8 10">Arp2/3 complex 34 kDa subunit</fullName>
    </recommendedName>
</protein>
<dbReference type="PANTHER" id="PTHR12058">
    <property type="entry name" value="ARP2/3 COMPLEX 34 KDA SUBUNIT"/>
    <property type="match status" value="1"/>
</dbReference>
<dbReference type="GO" id="GO:0030041">
    <property type="term" value="P:actin filament polymerization"/>
    <property type="evidence" value="ECO:0007669"/>
    <property type="project" value="InterPro"/>
</dbReference>
<keyword evidence="7" id="KW-0966">Cell projection</keyword>
<evidence type="ECO:0000256" key="6">
    <source>
        <dbReference type="ARBA" id="ARBA00023212"/>
    </source>
</evidence>
<dbReference type="InterPro" id="IPR007188">
    <property type="entry name" value="ARPC2"/>
</dbReference>
<dbReference type="GO" id="GO:0034314">
    <property type="term" value="P:Arp2/3 complex-mediated actin nucleation"/>
    <property type="evidence" value="ECO:0007669"/>
    <property type="project" value="InterPro"/>
</dbReference>
<dbReference type="SUPFAM" id="SSF69645">
    <property type="entry name" value="Arp2/3 complex subunits"/>
    <property type="match status" value="2"/>
</dbReference>
<dbReference type="PANTHER" id="PTHR12058:SF0">
    <property type="entry name" value="ACTIN-RELATED PROTEIN 2_3 COMPLEX SUBUNIT 2"/>
    <property type="match status" value="1"/>
</dbReference>
<keyword evidence="6 10" id="KW-0206">Cytoskeleton</keyword>
<comment type="caution">
    <text evidence="11">The sequence shown here is derived from an EMBL/GenBank/DDBJ whole genome shotgun (WGS) entry which is preliminary data.</text>
</comment>
<dbReference type="GO" id="GO:0005200">
    <property type="term" value="F:structural constituent of cytoskeleton"/>
    <property type="evidence" value="ECO:0007669"/>
    <property type="project" value="TreeGrafter"/>
</dbReference>
<dbReference type="GO" id="GO:0051015">
    <property type="term" value="F:actin filament binding"/>
    <property type="evidence" value="ECO:0007669"/>
    <property type="project" value="TreeGrafter"/>
</dbReference>